<proteinExistence type="predicted"/>
<accession>A0A2H1W099</accession>
<dbReference type="AlphaFoldDB" id="A0A2H1W099"/>
<reference evidence="1" key="1">
    <citation type="submission" date="2016-07" db="EMBL/GenBank/DDBJ databases">
        <authorList>
            <person name="Bretaudeau A."/>
        </authorList>
    </citation>
    <scope>NUCLEOTIDE SEQUENCE</scope>
    <source>
        <strain evidence="1">Rice</strain>
        <tissue evidence="1">Whole body</tissue>
    </source>
</reference>
<gene>
    <name evidence="1" type="ORF">SFRICE_000109</name>
</gene>
<name>A0A2H1W099_SPOFR</name>
<protein>
    <submittedName>
        <fullName evidence="1">SFRICE_000109</fullName>
    </submittedName>
</protein>
<dbReference type="EMBL" id="ODYU01005260">
    <property type="protein sequence ID" value="SOQ45934.1"/>
    <property type="molecule type" value="Genomic_DNA"/>
</dbReference>
<evidence type="ECO:0000313" key="1">
    <source>
        <dbReference type="EMBL" id="SOQ45934.1"/>
    </source>
</evidence>
<organism evidence="1">
    <name type="scientific">Spodoptera frugiperda</name>
    <name type="common">Fall armyworm</name>
    <dbReference type="NCBI Taxonomy" id="7108"/>
    <lineage>
        <taxon>Eukaryota</taxon>
        <taxon>Metazoa</taxon>
        <taxon>Ecdysozoa</taxon>
        <taxon>Arthropoda</taxon>
        <taxon>Hexapoda</taxon>
        <taxon>Insecta</taxon>
        <taxon>Pterygota</taxon>
        <taxon>Neoptera</taxon>
        <taxon>Endopterygota</taxon>
        <taxon>Lepidoptera</taxon>
        <taxon>Glossata</taxon>
        <taxon>Ditrysia</taxon>
        <taxon>Noctuoidea</taxon>
        <taxon>Noctuidae</taxon>
        <taxon>Amphipyrinae</taxon>
        <taxon>Spodoptera</taxon>
    </lineage>
</organism>
<sequence>MTFPIGGLLVGYKQNTTPMCIVKLRVRRGSGATERAARASPSVKYPGVIEPSFASHPLVSRSPELSPVYGNRLISDYMRLITQMVKIYKKYTVSYGTYSAVRGHGRPALTHIRGFLVGALGSSVITMRAVSLPFLPPMSLALFTATALSQQFTT</sequence>